<evidence type="ECO:0000313" key="4">
    <source>
        <dbReference type="EMBL" id="EHN58289.1"/>
    </source>
</evidence>
<dbReference type="PANTHER" id="PTHR10091">
    <property type="entry name" value="ALDOSE-1-EPIMERASE"/>
    <property type="match status" value="1"/>
</dbReference>
<dbReference type="GO" id="GO:0030246">
    <property type="term" value="F:carbohydrate binding"/>
    <property type="evidence" value="ECO:0007669"/>
    <property type="project" value="InterPro"/>
</dbReference>
<dbReference type="PANTHER" id="PTHR10091:SF0">
    <property type="entry name" value="GALACTOSE MUTAROTASE"/>
    <property type="match status" value="1"/>
</dbReference>
<dbReference type="OrthoDB" id="9779408at2"/>
<dbReference type="RefSeq" id="WP_007744452.1">
    <property type="nucleotide sequence ID" value="NZ_CM001398.1"/>
</dbReference>
<dbReference type="CDD" id="cd09019">
    <property type="entry name" value="galactose_mutarotase_like"/>
    <property type="match status" value="1"/>
</dbReference>
<proteinExistence type="inferred from homology"/>
<dbReference type="SUPFAM" id="SSF74650">
    <property type="entry name" value="Galactose mutarotase-like"/>
    <property type="match status" value="1"/>
</dbReference>
<sequence length="347" mass="38359">MIFRQDAFGRYGKQKVTRYTLVNQHGTKISVLNYAGILQEFSVLDDGKRQQLLLKSDDLSNYTDNDLYLNHIVGRTAGRIKDASFKLNGQDVSLLENENGNSLHGGPQGFSFQFFQVDQADDRGKIVLSKQMTAAEDGFPGDLLLTVSYELSEDDRLTVTFTGQQTGTDGVFNPTLHTYFNLADDEVGDITGHDLWLNSHQHLAFDASKAPDGRLIDNQGPFDLKNQPDLGKALEQLKKMTAEGGFDDVFLLDQAHRVDTDPAAVITDRSSGRQVRLYSTRNAIVAYSADAIDRALTFNHGAAHPWTAMALEAQTAPNSENIPSLGDVVIRAGSTQTVSIDYQYRHL</sequence>
<dbReference type="Proteomes" id="UP000004959">
    <property type="component" value="Chromosome"/>
</dbReference>
<evidence type="ECO:0000256" key="2">
    <source>
        <dbReference type="ARBA" id="ARBA00023235"/>
    </source>
</evidence>
<organism evidence="4 5">
    <name type="scientific">Oenococcus kitaharae DSM 17330</name>
    <dbReference type="NCBI Taxonomy" id="1045004"/>
    <lineage>
        <taxon>Bacteria</taxon>
        <taxon>Bacillati</taxon>
        <taxon>Bacillota</taxon>
        <taxon>Bacilli</taxon>
        <taxon>Lactobacillales</taxon>
        <taxon>Lactobacillaceae</taxon>
        <taxon>Oenococcus</taxon>
    </lineage>
</organism>
<dbReference type="Pfam" id="PF01263">
    <property type="entry name" value="Aldose_epim"/>
    <property type="match status" value="1"/>
</dbReference>
<dbReference type="InterPro" id="IPR047215">
    <property type="entry name" value="Galactose_mutarotase-like"/>
</dbReference>
<keyword evidence="5" id="KW-1185">Reference proteome</keyword>
<dbReference type="GO" id="GO:0004034">
    <property type="term" value="F:aldose 1-epimerase activity"/>
    <property type="evidence" value="ECO:0007669"/>
    <property type="project" value="TreeGrafter"/>
</dbReference>
<dbReference type="GO" id="GO:0005737">
    <property type="term" value="C:cytoplasm"/>
    <property type="evidence" value="ECO:0007669"/>
    <property type="project" value="TreeGrafter"/>
</dbReference>
<evidence type="ECO:0000313" key="5">
    <source>
        <dbReference type="Proteomes" id="UP000004959"/>
    </source>
</evidence>
<protein>
    <submittedName>
        <fullName evidence="4">Aldose 1-epimerase</fullName>
    </submittedName>
</protein>
<dbReference type="GO" id="GO:0033499">
    <property type="term" value="P:galactose catabolic process via UDP-galactose, Leloir pathway"/>
    <property type="evidence" value="ECO:0007669"/>
    <property type="project" value="TreeGrafter"/>
</dbReference>
<evidence type="ECO:0000256" key="3">
    <source>
        <dbReference type="ARBA" id="ARBA00023277"/>
    </source>
</evidence>
<name>G9WEW6_9LACO</name>
<dbReference type="GO" id="GO:0006006">
    <property type="term" value="P:glucose metabolic process"/>
    <property type="evidence" value="ECO:0007669"/>
    <property type="project" value="TreeGrafter"/>
</dbReference>
<dbReference type="STRING" id="336988.NT96_04010"/>
<comment type="caution">
    <text evidence="4">The sequence shown here is derived from an EMBL/GenBank/DDBJ whole genome shotgun (WGS) entry which is preliminary data.</text>
</comment>
<comment type="similarity">
    <text evidence="1">Belongs to the aldose epimerase family.</text>
</comment>
<dbReference type="HOGENOM" id="CLU_031753_1_1_9"/>
<accession>G9WEW6</accession>
<dbReference type="AlphaFoldDB" id="G9WEW6"/>
<dbReference type="InterPro" id="IPR014718">
    <property type="entry name" value="GH-type_carb-bd"/>
</dbReference>
<evidence type="ECO:0000256" key="1">
    <source>
        <dbReference type="ARBA" id="ARBA00006206"/>
    </source>
</evidence>
<keyword evidence="2" id="KW-0413">Isomerase</keyword>
<dbReference type="Gene3D" id="2.70.98.10">
    <property type="match status" value="1"/>
</dbReference>
<gene>
    <name evidence="4" type="ORF">OKIT_0162</name>
</gene>
<dbReference type="InterPro" id="IPR008183">
    <property type="entry name" value="Aldose_1/G6P_1-epimerase"/>
</dbReference>
<dbReference type="PATRIC" id="fig|1045004.4.peg.165"/>
<dbReference type="eggNOG" id="COG2017">
    <property type="taxonomic scope" value="Bacteria"/>
</dbReference>
<reference evidence="4 5" key="1">
    <citation type="journal article" date="2012" name="PLoS ONE">
        <title>Functional divergence in the genus oenococcus as predicted by genome sequencing of the newly-described species, Oenococcus kitaharae.</title>
        <authorList>
            <person name="Borneman A.R."/>
            <person name="McCarthy J.M."/>
            <person name="Chambers P.J."/>
            <person name="Bartowsky E.J."/>
        </authorList>
    </citation>
    <scope>NUCLEOTIDE SEQUENCE [LARGE SCALE GENOMIC DNA]</scope>
    <source>
        <strain evidence="5">DSM17330</strain>
    </source>
</reference>
<dbReference type="EMBL" id="AFVZ01000001">
    <property type="protein sequence ID" value="EHN58289.1"/>
    <property type="molecule type" value="Genomic_DNA"/>
</dbReference>
<keyword evidence="3" id="KW-0119">Carbohydrate metabolism</keyword>
<dbReference type="InterPro" id="IPR011013">
    <property type="entry name" value="Gal_mutarotase_sf_dom"/>
</dbReference>